<reference evidence="2 3" key="1">
    <citation type="journal article" date="2015" name="Proc. Natl. Acad. Sci. U.S.A.">
        <title>The resurrection genome of Boea hygrometrica: A blueprint for survival of dehydration.</title>
        <authorList>
            <person name="Xiao L."/>
            <person name="Yang G."/>
            <person name="Zhang L."/>
            <person name="Yang X."/>
            <person name="Zhao S."/>
            <person name="Ji Z."/>
            <person name="Zhou Q."/>
            <person name="Hu M."/>
            <person name="Wang Y."/>
            <person name="Chen M."/>
            <person name="Xu Y."/>
            <person name="Jin H."/>
            <person name="Xiao X."/>
            <person name="Hu G."/>
            <person name="Bao F."/>
            <person name="Hu Y."/>
            <person name="Wan P."/>
            <person name="Li L."/>
            <person name="Deng X."/>
            <person name="Kuang T."/>
            <person name="Xiang C."/>
            <person name="Zhu J.K."/>
            <person name="Oliver M.J."/>
            <person name="He Y."/>
        </authorList>
    </citation>
    <scope>NUCLEOTIDE SEQUENCE [LARGE SCALE GENOMIC DNA]</scope>
    <source>
        <strain evidence="3">cv. XS01</strain>
    </source>
</reference>
<gene>
    <name evidence="2" type="ORF">F511_24370</name>
</gene>
<dbReference type="Proteomes" id="UP000250235">
    <property type="component" value="Unassembled WGS sequence"/>
</dbReference>
<protein>
    <submittedName>
        <fullName evidence="2">DEHYDRATION-INDUCED 19 isoform 1</fullName>
    </submittedName>
</protein>
<sequence>MKRRRAGESADGLALMMSSVTSSYSADGLSLAVARISRCYLEIAIAKRCLLHKLIRQHFALALKDSAGRLCVDNQSQDTVASFAYPVASSTHPVASFGIQTQEKKKQAKCRESTSRELQYPVAGNPGAKNRRSSKAQQLKNESAAKQLTTYEELSKLDVNC</sequence>
<evidence type="ECO:0000313" key="3">
    <source>
        <dbReference type="Proteomes" id="UP000250235"/>
    </source>
</evidence>
<organism evidence="2 3">
    <name type="scientific">Dorcoceras hygrometricum</name>
    <dbReference type="NCBI Taxonomy" id="472368"/>
    <lineage>
        <taxon>Eukaryota</taxon>
        <taxon>Viridiplantae</taxon>
        <taxon>Streptophyta</taxon>
        <taxon>Embryophyta</taxon>
        <taxon>Tracheophyta</taxon>
        <taxon>Spermatophyta</taxon>
        <taxon>Magnoliopsida</taxon>
        <taxon>eudicotyledons</taxon>
        <taxon>Gunneridae</taxon>
        <taxon>Pentapetalae</taxon>
        <taxon>asterids</taxon>
        <taxon>lamiids</taxon>
        <taxon>Lamiales</taxon>
        <taxon>Gesneriaceae</taxon>
        <taxon>Didymocarpoideae</taxon>
        <taxon>Trichosporeae</taxon>
        <taxon>Loxocarpinae</taxon>
        <taxon>Dorcoceras</taxon>
    </lineage>
</organism>
<name>A0A2Z7ARI5_9LAMI</name>
<feature type="region of interest" description="Disordered" evidence="1">
    <location>
        <begin position="120"/>
        <end position="143"/>
    </location>
</feature>
<evidence type="ECO:0000313" key="2">
    <source>
        <dbReference type="EMBL" id="KZV24063.1"/>
    </source>
</evidence>
<dbReference type="AlphaFoldDB" id="A0A2Z7ARI5"/>
<keyword evidence="3" id="KW-1185">Reference proteome</keyword>
<evidence type="ECO:0000256" key="1">
    <source>
        <dbReference type="SAM" id="MobiDB-lite"/>
    </source>
</evidence>
<proteinExistence type="predicted"/>
<accession>A0A2Z7ARI5</accession>
<dbReference type="EMBL" id="KV012929">
    <property type="protein sequence ID" value="KZV24063.1"/>
    <property type="molecule type" value="Genomic_DNA"/>
</dbReference>